<accession>A0AAE3J8Y7</accession>
<dbReference type="Proteomes" id="UP001198242">
    <property type="component" value="Unassembled WGS sequence"/>
</dbReference>
<dbReference type="EMBL" id="JAJEQM010000001">
    <property type="protein sequence ID" value="MCC2209275.1"/>
    <property type="molecule type" value="Genomic_DNA"/>
</dbReference>
<proteinExistence type="predicted"/>
<comment type="caution">
    <text evidence="2">The sequence shown here is derived from an EMBL/GenBank/DDBJ whole genome shotgun (WGS) entry which is preliminary data.</text>
</comment>
<sequence length="208" mass="22583">MKLRKIVTMGMATLMAVSAMSLSAFACENPEDAIISVLAPDGENRLYLSQEDIDNGITTVTGYQGIEVTANPDNKIEIFNSTVTPRILSSTYFKGTNIPTSSKSIEDGSYSGTFSVPAKSQRFSTYLMLNRSNTKVLMEVEPNTNFNKKVEFSLCSKEVSTSPLITIEPNANDQAISVSGIAKNSHLYAYIDNNLSSVAEGTLSFIGY</sequence>
<name>A0AAE3J8Y7_9FIRM</name>
<feature type="signal peptide" evidence="1">
    <location>
        <begin position="1"/>
        <end position="26"/>
    </location>
</feature>
<dbReference type="RefSeq" id="WP_308455655.1">
    <property type="nucleotide sequence ID" value="NZ_JAJEQM010000001.1"/>
</dbReference>
<dbReference type="PROSITE" id="PS51257">
    <property type="entry name" value="PROKAR_LIPOPROTEIN"/>
    <property type="match status" value="1"/>
</dbReference>
<evidence type="ECO:0000256" key="1">
    <source>
        <dbReference type="SAM" id="SignalP"/>
    </source>
</evidence>
<reference evidence="2 3" key="1">
    <citation type="submission" date="2021-10" db="EMBL/GenBank/DDBJ databases">
        <title>Anaerobic single-cell dispensing facilitates the cultivation of human gut bacteria.</title>
        <authorList>
            <person name="Afrizal A."/>
        </authorList>
    </citation>
    <scope>NUCLEOTIDE SEQUENCE [LARGE SCALE GENOMIC DNA]</scope>
    <source>
        <strain evidence="2 3">CLA-AA-H232</strain>
    </source>
</reference>
<dbReference type="AlphaFoldDB" id="A0AAE3J8Y7"/>
<feature type="chain" id="PRO_5042109495" evidence="1">
    <location>
        <begin position="27"/>
        <end position="208"/>
    </location>
</feature>
<organism evidence="2 3">
    <name type="scientific">Hominilimicola fabiformis</name>
    <dbReference type="NCBI Taxonomy" id="2885356"/>
    <lineage>
        <taxon>Bacteria</taxon>
        <taxon>Bacillati</taxon>
        <taxon>Bacillota</taxon>
        <taxon>Clostridia</taxon>
        <taxon>Eubacteriales</taxon>
        <taxon>Oscillospiraceae</taxon>
        <taxon>Hominilimicola</taxon>
    </lineage>
</organism>
<protein>
    <submittedName>
        <fullName evidence="2">Uncharacterized protein</fullName>
    </submittedName>
</protein>
<keyword evidence="1" id="KW-0732">Signal</keyword>
<gene>
    <name evidence="2" type="ORF">LKE05_00455</name>
</gene>
<evidence type="ECO:0000313" key="3">
    <source>
        <dbReference type="Proteomes" id="UP001198242"/>
    </source>
</evidence>
<evidence type="ECO:0000313" key="2">
    <source>
        <dbReference type="EMBL" id="MCC2209275.1"/>
    </source>
</evidence>
<keyword evidence="3" id="KW-1185">Reference proteome</keyword>